<protein>
    <recommendedName>
        <fullName evidence="1">Agglutinin domain-containing protein</fullName>
    </recommendedName>
</protein>
<name>A0A7J6DKZ5_CANSA</name>
<proteinExistence type="predicted"/>
<dbReference type="InterPro" id="IPR008998">
    <property type="entry name" value="Agglutinin"/>
</dbReference>
<feature type="domain" description="Agglutinin" evidence="1">
    <location>
        <begin position="176"/>
        <end position="318"/>
    </location>
</feature>
<keyword evidence="3" id="KW-1185">Reference proteome</keyword>
<dbReference type="InterPro" id="IPR053237">
    <property type="entry name" value="Natterin_C"/>
</dbReference>
<dbReference type="InterPro" id="IPR036242">
    <property type="entry name" value="Agglutinin_dom_sf"/>
</dbReference>
<dbReference type="Gene3D" id="2.170.15.10">
    <property type="entry name" value="Proaerolysin, chain A, domain 3"/>
    <property type="match status" value="1"/>
</dbReference>
<evidence type="ECO:0000259" key="1">
    <source>
        <dbReference type="SMART" id="SM00791"/>
    </source>
</evidence>
<accession>A0A7J6DKZ5</accession>
<dbReference type="PANTHER" id="PTHR39244">
    <property type="entry name" value="NATTERIN-4"/>
    <property type="match status" value="1"/>
</dbReference>
<comment type="caution">
    <text evidence="2">The sequence shown here is derived from an EMBL/GenBank/DDBJ whole genome shotgun (WGS) entry which is preliminary data.</text>
</comment>
<gene>
    <name evidence="2" type="ORF">G4B88_027010</name>
</gene>
<dbReference type="SMART" id="SM00791">
    <property type="entry name" value="Agglutinin"/>
    <property type="match status" value="1"/>
</dbReference>
<dbReference type="SUPFAM" id="SSF56973">
    <property type="entry name" value="Aerolisin/ETX pore-forming domain"/>
    <property type="match status" value="1"/>
</dbReference>
<dbReference type="SUPFAM" id="SSF50382">
    <property type="entry name" value="Agglutinin"/>
    <property type="match status" value="2"/>
</dbReference>
<sequence>MALPNIVIIKSVAMEKYMRCLTGKEEKVGQENREEFKRGVKLQEDKDISSPLIKFQVVTATSNPELVHIRCCYTNKYLVMGTTTTYYDYIQAVAENPIEDQTSNACTLFKPIRATDDEFKGDTQMYRLLHVRTKRYLIYRMMPDTRNDHLSILSENPRTYAPFFDVFKIMDFGSIVIFPEQVAFKQHGSQSKFLNCKSFNDHPYLQFLDGTDEGDTRVANAITTVGDGFVRIKNLSTGKFWRRSPNWIWADSNKTEDDNSSEFRDTIFWPVKLGDNVVALRSVANDRFLKGITQDGVTDCLNAAEEYMTNEVKLEVVETLIERNIYDIEYHTEVAKVYNVIEKDIVTSRNTSYTKEDTVTLKFSHKKSNSKTIGGSVSLKLGAKATLKLDVIPTFLGGQIELSAELTGTVQWGTTDLTEKVTETMNAVKVAPRTRKTVTLVAKHGICEVPFSYTRRDYLRNKREPEIKRLHDGIYKGIDSTEIDYDTKEEPLPASD</sequence>
<dbReference type="Proteomes" id="UP000583929">
    <property type="component" value="Unassembled WGS sequence"/>
</dbReference>
<evidence type="ECO:0000313" key="3">
    <source>
        <dbReference type="Proteomes" id="UP000583929"/>
    </source>
</evidence>
<evidence type="ECO:0000313" key="2">
    <source>
        <dbReference type="EMBL" id="KAF4346791.1"/>
    </source>
</evidence>
<dbReference type="CDD" id="cd20216">
    <property type="entry name" value="PFM_HFR-2-like"/>
    <property type="match status" value="1"/>
</dbReference>
<organism evidence="2 3">
    <name type="scientific">Cannabis sativa</name>
    <name type="common">Hemp</name>
    <name type="synonym">Marijuana</name>
    <dbReference type="NCBI Taxonomy" id="3483"/>
    <lineage>
        <taxon>Eukaryota</taxon>
        <taxon>Viridiplantae</taxon>
        <taxon>Streptophyta</taxon>
        <taxon>Embryophyta</taxon>
        <taxon>Tracheophyta</taxon>
        <taxon>Spermatophyta</taxon>
        <taxon>Magnoliopsida</taxon>
        <taxon>eudicotyledons</taxon>
        <taxon>Gunneridae</taxon>
        <taxon>Pentapetalae</taxon>
        <taxon>rosids</taxon>
        <taxon>fabids</taxon>
        <taxon>Rosales</taxon>
        <taxon>Cannabaceae</taxon>
        <taxon>Cannabis</taxon>
    </lineage>
</organism>
<dbReference type="PANTHER" id="PTHR39244:SF5">
    <property type="entry name" value="NATTERIN-3-LIKE"/>
    <property type="match status" value="1"/>
</dbReference>
<dbReference type="Gene3D" id="2.80.10.50">
    <property type="match status" value="2"/>
</dbReference>
<dbReference type="Pfam" id="PF07468">
    <property type="entry name" value="Agglutinin"/>
    <property type="match status" value="2"/>
</dbReference>
<dbReference type="AlphaFoldDB" id="A0A7J6DKZ5"/>
<dbReference type="EMBL" id="JAATIQ010000913">
    <property type="protein sequence ID" value="KAF4346791.1"/>
    <property type="molecule type" value="Genomic_DNA"/>
</dbReference>
<reference evidence="2 3" key="1">
    <citation type="journal article" date="2020" name="bioRxiv">
        <title>Sequence and annotation of 42 cannabis genomes reveals extensive copy number variation in cannabinoid synthesis and pathogen resistance genes.</title>
        <authorList>
            <person name="Mckernan K.J."/>
            <person name="Helbert Y."/>
            <person name="Kane L.T."/>
            <person name="Ebling H."/>
            <person name="Zhang L."/>
            <person name="Liu B."/>
            <person name="Eaton Z."/>
            <person name="Mclaughlin S."/>
            <person name="Kingan S."/>
            <person name="Baybayan P."/>
            <person name="Concepcion G."/>
            <person name="Jordan M."/>
            <person name="Riva A."/>
            <person name="Barbazuk W."/>
            <person name="Harkins T."/>
        </authorList>
    </citation>
    <scope>NUCLEOTIDE SEQUENCE [LARGE SCALE GENOMIC DNA]</scope>
    <source>
        <strain evidence="3">cv. Jamaican Lion 4</strain>
        <tissue evidence="2">Leaf</tissue>
    </source>
</reference>